<protein>
    <submittedName>
        <fullName evidence="2">Uncharacterized protein</fullName>
    </submittedName>
</protein>
<feature type="transmembrane region" description="Helical" evidence="1">
    <location>
        <begin position="46"/>
        <end position="65"/>
    </location>
</feature>
<feature type="transmembrane region" description="Helical" evidence="1">
    <location>
        <begin position="111"/>
        <end position="135"/>
    </location>
</feature>
<evidence type="ECO:0000256" key="1">
    <source>
        <dbReference type="SAM" id="Phobius"/>
    </source>
</evidence>
<comment type="caution">
    <text evidence="2">The sequence shown here is derived from an EMBL/GenBank/DDBJ whole genome shotgun (WGS) entry which is preliminary data.</text>
</comment>
<keyword evidence="1" id="KW-0472">Membrane</keyword>
<dbReference type="AlphaFoldDB" id="A0AAD9ZCU2"/>
<evidence type="ECO:0000313" key="2">
    <source>
        <dbReference type="EMBL" id="KAK3176191.1"/>
    </source>
</evidence>
<dbReference type="EMBL" id="JASNWA010000004">
    <property type="protein sequence ID" value="KAK3176191.1"/>
    <property type="molecule type" value="Genomic_DNA"/>
</dbReference>
<sequence>MDTYSAYAYSTAAWLSLQALPLFVSPKLIITLLSPDARTPTDLETYLSRTLSLTLLTLALLNILLSGALPLSSPVNEAEHSPYKGPAALISTTFHISSLVYVYVNYMATGSVCFMLAMVGSGFLGCFGVWCLLFGGEESGKSRVSGWPFRNEEERKAKREKMARKRL</sequence>
<evidence type="ECO:0000313" key="3">
    <source>
        <dbReference type="Proteomes" id="UP001276659"/>
    </source>
</evidence>
<dbReference type="PANTHER" id="PTHR39605">
    <property type="entry name" value="MAJOR FACILITATOR SUPERFAMILY (MFS) PROFILE DOMAIN-CONTAINING PROTEIN"/>
    <property type="match status" value="1"/>
</dbReference>
<feature type="transmembrane region" description="Helical" evidence="1">
    <location>
        <begin position="85"/>
        <end position="104"/>
    </location>
</feature>
<reference evidence="2" key="1">
    <citation type="submission" date="2022-11" db="EMBL/GenBank/DDBJ databases">
        <title>Chromosomal genome sequence assembly and mating type (MAT) locus characterization of the leprose asexual lichenized fungus Lepraria neglecta (Nyl.) Erichsen.</title>
        <authorList>
            <person name="Allen J.L."/>
            <person name="Pfeffer B."/>
        </authorList>
    </citation>
    <scope>NUCLEOTIDE SEQUENCE</scope>
    <source>
        <strain evidence="2">Allen 5258</strain>
    </source>
</reference>
<proteinExistence type="predicted"/>
<organism evidence="2 3">
    <name type="scientific">Lepraria neglecta</name>
    <dbReference type="NCBI Taxonomy" id="209136"/>
    <lineage>
        <taxon>Eukaryota</taxon>
        <taxon>Fungi</taxon>
        <taxon>Dikarya</taxon>
        <taxon>Ascomycota</taxon>
        <taxon>Pezizomycotina</taxon>
        <taxon>Lecanoromycetes</taxon>
        <taxon>OSLEUM clade</taxon>
        <taxon>Lecanoromycetidae</taxon>
        <taxon>Lecanorales</taxon>
        <taxon>Lecanorineae</taxon>
        <taxon>Stereocaulaceae</taxon>
        <taxon>Lepraria</taxon>
    </lineage>
</organism>
<keyword evidence="1" id="KW-1133">Transmembrane helix</keyword>
<feature type="transmembrane region" description="Helical" evidence="1">
    <location>
        <begin position="6"/>
        <end position="25"/>
    </location>
</feature>
<name>A0AAD9ZCU2_9LECA</name>
<dbReference type="PANTHER" id="PTHR39605:SF1">
    <property type="entry name" value="MAJOR FACILITATOR SUPERFAMILY (MFS) PROFILE DOMAIN-CONTAINING PROTEIN"/>
    <property type="match status" value="1"/>
</dbReference>
<keyword evidence="3" id="KW-1185">Reference proteome</keyword>
<keyword evidence="1" id="KW-0812">Transmembrane</keyword>
<gene>
    <name evidence="2" type="ORF">OEA41_007514</name>
</gene>
<dbReference type="Proteomes" id="UP001276659">
    <property type="component" value="Unassembled WGS sequence"/>
</dbReference>
<accession>A0AAD9ZCU2</accession>